<feature type="region of interest" description="Disordered" evidence="2">
    <location>
        <begin position="245"/>
        <end position="268"/>
    </location>
</feature>
<dbReference type="InterPro" id="IPR012337">
    <property type="entry name" value="RNaseH-like_sf"/>
</dbReference>
<dbReference type="PANTHER" id="PTHR42648">
    <property type="entry name" value="TRANSPOSASE, PUTATIVE-RELATED"/>
    <property type="match status" value="1"/>
</dbReference>
<name>A0A699J9U4_TANCI</name>
<feature type="domain" description="Integrase catalytic" evidence="3">
    <location>
        <begin position="439"/>
        <end position="547"/>
    </location>
</feature>
<dbReference type="Pfam" id="PF00665">
    <property type="entry name" value="rve"/>
    <property type="match status" value="1"/>
</dbReference>
<dbReference type="GO" id="GO:0003676">
    <property type="term" value="F:nucleic acid binding"/>
    <property type="evidence" value="ECO:0007669"/>
    <property type="project" value="InterPro"/>
</dbReference>
<dbReference type="InterPro" id="IPR001584">
    <property type="entry name" value="Integrase_cat-core"/>
</dbReference>
<evidence type="ECO:0000256" key="1">
    <source>
        <dbReference type="ARBA" id="ARBA00022670"/>
    </source>
</evidence>
<proteinExistence type="predicted"/>
<dbReference type="InterPro" id="IPR039537">
    <property type="entry name" value="Retrotran_Ty1/copia-like"/>
</dbReference>
<reference evidence="4" key="1">
    <citation type="journal article" date="2019" name="Sci. Rep.">
        <title>Draft genome of Tanacetum cinerariifolium, the natural source of mosquito coil.</title>
        <authorList>
            <person name="Yamashiro T."/>
            <person name="Shiraishi A."/>
            <person name="Satake H."/>
            <person name="Nakayama K."/>
        </authorList>
    </citation>
    <scope>NUCLEOTIDE SEQUENCE</scope>
</reference>
<sequence length="695" mass="78378">FVPQKELSREHVYWLPAEELATQKSNPPKPVTPFVYTRPAPSKYEQCVLEKKKLQIEKKNLLIQSECLITDCIAKDIFSIMLASDRDRPLSEELSSNCVRENSSHRIAKSDKRCSFIQKNHIDLQIKFRNYKECLKNQMIGDNSHSRAVNAVFEINQLKEQLQGKDDTIKKLQTKINSMSMLNIEPTVGMYAISSKYIVPPRRVNRAEPPPLPKKNQATFQEPLDLQIDPYKKTVVQQNKKPNIHVNLSTGVNPATGASKPMSKSDTRNHSILPAKREKAKRVEDHHRNLNKQNHVDSRLNVKHTGFVSNSNTICNACNKSLFFANHDNCVVRNLKSVNVKTPTVVQIVLWYLDSGCSRHMTDDRSKLTNYVDKFIGTVRFENDQFAAIVGYGDYKLGNTIISRVYYVEGLSHNLFSVGQFCDGGLKVAFRKHTCKSKKSSHPLKTVNTNTKILNTLHMDLYGPMRIESMNKKKYILVIVDDYTKFGWVRFLRTKDETPELIKKFIVTTQRALNAIVRYVRTDNGTEFVNKTLTEFFESAGITHNTSMNVKADIGIFVGYAPTKKAYRIFSKRTSLEPNTMAPVYNGAGPEISTLQSGRTHSDLKHSVRINAAQAPEIATGSPSTTIIIESAPAVFTTSSESQTLPPDTSVTGIETPFHTCDNNVFEPYIASEASSSNTLNVKVTLNSPIAHMQK</sequence>
<protein>
    <submittedName>
        <fullName evidence="4">Integrase, catalytic region, zinc finger, CCHC-type, peptidase aspartic, catalytic</fullName>
    </submittedName>
</protein>
<dbReference type="GO" id="GO:0015074">
    <property type="term" value="P:DNA integration"/>
    <property type="evidence" value="ECO:0007669"/>
    <property type="project" value="InterPro"/>
</dbReference>
<dbReference type="Pfam" id="PF22936">
    <property type="entry name" value="Pol_BBD"/>
    <property type="match status" value="1"/>
</dbReference>
<evidence type="ECO:0000256" key="2">
    <source>
        <dbReference type="SAM" id="MobiDB-lite"/>
    </source>
</evidence>
<dbReference type="InterPro" id="IPR054722">
    <property type="entry name" value="PolX-like_BBD"/>
</dbReference>
<dbReference type="AlphaFoldDB" id="A0A699J9U4"/>
<dbReference type="PROSITE" id="PS50994">
    <property type="entry name" value="INTEGRASE"/>
    <property type="match status" value="1"/>
</dbReference>
<dbReference type="InterPro" id="IPR036397">
    <property type="entry name" value="RNaseH_sf"/>
</dbReference>
<gene>
    <name evidence="4" type="ORF">Tci_594722</name>
</gene>
<dbReference type="SUPFAM" id="SSF53098">
    <property type="entry name" value="Ribonuclease H-like"/>
    <property type="match status" value="1"/>
</dbReference>
<keyword evidence="1" id="KW-0645">Protease</keyword>
<comment type="caution">
    <text evidence="4">The sequence shown here is derived from an EMBL/GenBank/DDBJ whole genome shotgun (WGS) entry which is preliminary data.</text>
</comment>
<accession>A0A699J9U4</accession>
<dbReference type="GO" id="GO:0008233">
    <property type="term" value="F:peptidase activity"/>
    <property type="evidence" value="ECO:0007669"/>
    <property type="project" value="UniProtKB-KW"/>
</dbReference>
<dbReference type="GO" id="GO:0006508">
    <property type="term" value="P:proteolysis"/>
    <property type="evidence" value="ECO:0007669"/>
    <property type="project" value="UniProtKB-KW"/>
</dbReference>
<evidence type="ECO:0000313" key="4">
    <source>
        <dbReference type="EMBL" id="GFA22750.1"/>
    </source>
</evidence>
<dbReference type="EMBL" id="BKCJ010388876">
    <property type="protein sequence ID" value="GFA22750.1"/>
    <property type="molecule type" value="Genomic_DNA"/>
</dbReference>
<dbReference type="PANTHER" id="PTHR42648:SF21">
    <property type="entry name" value="CYSTEINE-RICH RLK (RECEPTOR-LIKE PROTEIN KINASE) 8"/>
    <property type="match status" value="1"/>
</dbReference>
<keyword evidence="1" id="KW-0378">Hydrolase</keyword>
<feature type="non-terminal residue" evidence="4">
    <location>
        <position position="1"/>
    </location>
</feature>
<dbReference type="Gene3D" id="3.30.420.10">
    <property type="entry name" value="Ribonuclease H-like superfamily/Ribonuclease H"/>
    <property type="match status" value="1"/>
</dbReference>
<organism evidence="4">
    <name type="scientific">Tanacetum cinerariifolium</name>
    <name type="common">Dalmatian daisy</name>
    <name type="synonym">Chrysanthemum cinerariifolium</name>
    <dbReference type="NCBI Taxonomy" id="118510"/>
    <lineage>
        <taxon>Eukaryota</taxon>
        <taxon>Viridiplantae</taxon>
        <taxon>Streptophyta</taxon>
        <taxon>Embryophyta</taxon>
        <taxon>Tracheophyta</taxon>
        <taxon>Spermatophyta</taxon>
        <taxon>Magnoliopsida</taxon>
        <taxon>eudicotyledons</taxon>
        <taxon>Gunneridae</taxon>
        <taxon>Pentapetalae</taxon>
        <taxon>asterids</taxon>
        <taxon>campanulids</taxon>
        <taxon>Asterales</taxon>
        <taxon>Asteraceae</taxon>
        <taxon>Asteroideae</taxon>
        <taxon>Anthemideae</taxon>
        <taxon>Anthemidinae</taxon>
        <taxon>Tanacetum</taxon>
    </lineage>
</organism>
<evidence type="ECO:0000259" key="3">
    <source>
        <dbReference type="PROSITE" id="PS50994"/>
    </source>
</evidence>